<sequence length="68" mass="7537">MMHPGLQMKLLEPSGSGRIRGVQGKGLFSLTGILGREEVLTTSSVWTDLPNLLTSVRPEDKKAERMER</sequence>
<comment type="caution">
    <text evidence="1">The sequence shown here is derived from an EMBL/GenBank/DDBJ whole genome shotgun (WGS) entry which is preliminary data.</text>
</comment>
<evidence type="ECO:0000313" key="1">
    <source>
        <dbReference type="EMBL" id="KAJ8007049.1"/>
    </source>
</evidence>
<proteinExistence type="predicted"/>
<protein>
    <submittedName>
        <fullName evidence="1">Uncharacterized protein</fullName>
    </submittedName>
</protein>
<accession>A0ACC2GTH2</accession>
<gene>
    <name evidence="1" type="ORF">DPEC_G00113540</name>
</gene>
<dbReference type="EMBL" id="CM055736">
    <property type="protein sequence ID" value="KAJ8007049.1"/>
    <property type="molecule type" value="Genomic_DNA"/>
</dbReference>
<reference evidence="1" key="1">
    <citation type="submission" date="2021-05" db="EMBL/GenBank/DDBJ databases">
        <authorList>
            <person name="Pan Q."/>
            <person name="Jouanno E."/>
            <person name="Zahm M."/>
            <person name="Klopp C."/>
            <person name="Cabau C."/>
            <person name="Louis A."/>
            <person name="Berthelot C."/>
            <person name="Parey E."/>
            <person name="Roest Crollius H."/>
            <person name="Montfort J."/>
            <person name="Robinson-Rechavi M."/>
            <person name="Bouchez O."/>
            <person name="Lampietro C."/>
            <person name="Lopez Roques C."/>
            <person name="Donnadieu C."/>
            <person name="Postlethwait J."/>
            <person name="Bobe J."/>
            <person name="Dillon D."/>
            <person name="Chandos A."/>
            <person name="von Hippel F."/>
            <person name="Guiguen Y."/>
        </authorList>
    </citation>
    <scope>NUCLEOTIDE SEQUENCE</scope>
    <source>
        <strain evidence="1">YG-Jan2019</strain>
    </source>
</reference>
<keyword evidence="2" id="KW-1185">Reference proteome</keyword>
<dbReference type="Proteomes" id="UP001157502">
    <property type="component" value="Chromosome 9"/>
</dbReference>
<evidence type="ECO:0000313" key="2">
    <source>
        <dbReference type="Proteomes" id="UP001157502"/>
    </source>
</evidence>
<organism evidence="1 2">
    <name type="scientific">Dallia pectoralis</name>
    <name type="common">Alaska blackfish</name>
    <dbReference type="NCBI Taxonomy" id="75939"/>
    <lineage>
        <taxon>Eukaryota</taxon>
        <taxon>Metazoa</taxon>
        <taxon>Chordata</taxon>
        <taxon>Craniata</taxon>
        <taxon>Vertebrata</taxon>
        <taxon>Euteleostomi</taxon>
        <taxon>Actinopterygii</taxon>
        <taxon>Neopterygii</taxon>
        <taxon>Teleostei</taxon>
        <taxon>Protacanthopterygii</taxon>
        <taxon>Esociformes</taxon>
        <taxon>Umbridae</taxon>
        <taxon>Dallia</taxon>
    </lineage>
</organism>
<name>A0ACC2GTH2_DALPE</name>